<keyword evidence="2 7" id="KW-0813">Transport</keyword>
<feature type="transmembrane region" description="Helical" evidence="7">
    <location>
        <begin position="210"/>
        <end position="226"/>
    </location>
</feature>
<organism evidence="9 10">
    <name type="scientific">Thermostichus vulcanus str. 'Rupite'</name>
    <dbReference type="NCBI Taxonomy" id="2813851"/>
    <lineage>
        <taxon>Bacteria</taxon>
        <taxon>Bacillati</taxon>
        <taxon>Cyanobacteriota</taxon>
        <taxon>Cyanophyceae</taxon>
        <taxon>Thermostichales</taxon>
        <taxon>Thermostichaceae</taxon>
        <taxon>Thermostichus</taxon>
    </lineage>
</organism>
<proteinExistence type="inferred from homology"/>
<keyword evidence="3" id="KW-1003">Cell membrane</keyword>
<evidence type="ECO:0000256" key="2">
    <source>
        <dbReference type="ARBA" id="ARBA00022448"/>
    </source>
</evidence>
<feature type="transmembrane region" description="Helical" evidence="7">
    <location>
        <begin position="184"/>
        <end position="204"/>
    </location>
</feature>
<feature type="transmembrane region" description="Helical" evidence="7">
    <location>
        <begin position="20"/>
        <end position="41"/>
    </location>
</feature>
<dbReference type="NCBIfam" id="TIGR01097">
    <property type="entry name" value="PhnE"/>
    <property type="match status" value="1"/>
</dbReference>
<evidence type="ECO:0000256" key="6">
    <source>
        <dbReference type="ARBA" id="ARBA00023136"/>
    </source>
</evidence>
<dbReference type="PANTHER" id="PTHR30043">
    <property type="entry name" value="PHOSPHONATES TRANSPORT SYSTEM PERMEASE PROTEIN"/>
    <property type="match status" value="1"/>
</dbReference>
<protein>
    <submittedName>
        <fullName evidence="9">Phosphonate ABC transporter, permease protein PhnE</fullName>
    </submittedName>
</protein>
<evidence type="ECO:0000256" key="4">
    <source>
        <dbReference type="ARBA" id="ARBA00022692"/>
    </source>
</evidence>
<gene>
    <name evidence="9" type="primary">phnE</name>
    <name evidence="9" type="ORF">JX360_03030</name>
</gene>
<keyword evidence="10" id="KW-1185">Reference proteome</keyword>
<feature type="transmembrane region" description="Helical" evidence="7">
    <location>
        <begin position="79"/>
        <end position="99"/>
    </location>
</feature>
<name>A0ABT0C7W7_THEVL</name>
<evidence type="ECO:0000313" key="9">
    <source>
        <dbReference type="EMBL" id="MCJ2541888.1"/>
    </source>
</evidence>
<evidence type="ECO:0000256" key="7">
    <source>
        <dbReference type="RuleBase" id="RU363032"/>
    </source>
</evidence>
<dbReference type="Gene3D" id="1.10.3720.10">
    <property type="entry name" value="MetI-like"/>
    <property type="match status" value="1"/>
</dbReference>
<dbReference type="InterPro" id="IPR000515">
    <property type="entry name" value="MetI-like"/>
</dbReference>
<dbReference type="Proteomes" id="UP000830835">
    <property type="component" value="Unassembled WGS sequence"/>
</dbReference>
<dbReference type="PANTHER" id="PTHR30043:SF1">
    <property type="entry name" value="ABC TRANSPORT SYSTEM PERMEASE PROTEIN P69"/>
    <property type="match status" value="1"/>
</dbReference>
<comment type="caution">
    <text evidence="9">The sequence shown here is derived from an EMBL/GenBank/DDBJ whole genome shotgun (WGS) entry which is preliminary data.</text>
</comment>
<dbReference type="Pfam" id="PF00528">
    <property type="entry name" value="BPD_transp_1"/>
    <property type="match status" value="1"/>
</dbReference>
<feature type="transmembrane region" description="Helical" evidence="7">
    <location>
        <begin position="238"/>
        <end position="259"/>
    </location>
</feature>
<evidence type="ECO:0000256" key="3">
    <source>
        <dbReference type="ARBA" id="ARBA00022475"/>
    </source>
</evidence>
<evidence type="ECO:0000256" key="5">
    <source>
        <dbReference type="ARBA" id="ARBA00022989"/>
    </source>
</evidence>
<comment type="similarity">
    <text evidence="7">Belongs to the binding-protein-dependent transport system permease family.</text>
</comment>
<evidence type="ECO:0000256" key="1">
    <source>
        <dbReference type="ARBA" id="ARBA00004651"/>
    </source>
</evidence>
<keyword evidence="5 7" id="KW-1133">Transmembrane helix</keyword>
<dbReference type="CDD" id="cd06261">
    <property type="entry name" value="TM_PBP2"/>
    <property type="match status" value="1"/>
</dbReference>
<dbReference type="RefSeq" id="WP_244349097.1">
    <property type="nucleotide sequence ID" value="NZ_JAFIRA010000004.1"/>
</dbReference>
<feature type="transmembrane region" description="Helical" evidence="7">
    <location>
        <begin position="125"/>
        <end position="149"/>
    </location>
</feature>
<dbReference type="InterPro" id="IPR035906">
    <property type="entry name" value="MetI-like_sf"/>
</dbReference>
<keyword evidence="4 7" id="KW-0812">Transmembrane</keyword>
<evidence type="ECO:0000313" key="10">
    <source>
        <dbReference type="Proteomes" id="UP000830835"/>
    </source>
</evidence>
<evidence type="ECO:0000259" key="8">
    <source>
        <dbReference type="PROSITE" id="PS50928"/>
    </source>
</evidence>
<sequence length="264" mass="28189">MTGSPPTLPPPPLLPRLVGIGSWAIFLALFLASAHFTNFSLQTLAQGIPDFFAFFGKMWPLDWRALPEIGQPLLETLQIAYLGTLFGGILAIPFIFLGSRNTTANPVVMWGVRGFLTLVRSVPDLLYAAICVGILSFGPLPGVVAIVIFTASVLAKLGSETVEAIDPGPLEALQAVGAGRIQQIVYGVVPQIAATMASYVLYIFEINVRASTVLGFVGAGGIGQLLRTYLSFFDYRSTAVLILIVFGVVLLIDAVSSYARSKLI</sequence>
<accession>A0ABT0C7W7</accession>
<dbReference type="InterPro" id="IPR005769">
    <property type="entry name" value="PhnE/PtxC"/>
</dbReference>
<feature type="domain" description="ABC transmembrane type-1" evidence="8">
    <location>
        <begin position="73"/>
        <end position="256"/>
    </location>
</feature>
<dbReference type="SUPFAM" id="SSF161098">
    <property type="entry name" value="MetI-like"/>
    <property type="match status" value="1"/>
</dbReference>
<dbReference type="PROSITE" id="PS50928">
    <property type="entry name" value="ABC_TM1"/>
    <property type="match status" value="1"/>
</dbReference>
<reference evidence="9" key="1">
    <citation type="submission" date="2021-02" db="EMBL/GenBank/DDBJ databases">
        <title>The CRISPR/cas machinery reduction and long-range gene transfer in the hot spring cyanobacterium Synechococcus.</title>
        <authorList>
            <person name="Dvorak P."/>
            <person name="Jahodarova E."/>
            <person name="Hasler P."/>
            <person name="Poulickova A."/>
        </authorList>
    </citation>
    <scope>NUCLEOTIDE SEQUENCE</scope>
    <source>
        <strain evidence="9">Rupite</strain>
    </source>
</reference>
<dbReference type="EMBL" id="JAFIRA010000004">
    <property type="protein sequence ID" value="MCJ2541888.1"/>
    <property type="molecule type" value="Genomic_DNA"/>
</dbReference>
<comment type="subcellular location">
    <subcellularLocation>
        <location evidence="1 7">Cell membrane</location>
        <topology evidence="1 7">Multi-pass membrane protein</topology>
    </subcellularLocation>
</comment>
<keyword evidence="6 7" id="KW-0472">Membrane</keyword>